<keyword evidence="7 11" id="KW-0808">Transferase</keyword>
<evidence type="ECO:0000256" key="4">
    <source>
        <dbReference type="ARBA" id="ARBA00011738"/>
    </source>
</evidence>
<dbReference type="NCBIfam" id="TIGR01141">
    <property type="entry name" value="hisC"/>
    <property type="match status" value="1"/>
</dbReference>
<evidence type="ECO:0000256" key="11">
    <source>
        <dbReference type="HAMAP-Rule" id="MF_01023"/>
    </source>
</evidence>
<reference evidence="13 14" key="1">
    <citation type="submission" date="2019-08" db="EMBL/GenBank/DDBJ databases">
        <authorList>
            <person name="Peeters C."/>
        </authorList>
    </citation>
    <scope>NUCLEOTIDE SEQUENCE [LARGE SCALE GENOMIC DNA]</scope>
    <source>
        <strain evidence="13 14">LMG 31117</strain>
    </source>
</reference>
<evidence type="ECO:0000256" key="3">
    <source>
        <dbReference type="ARBA" id="ARBA00007970"/>
    </source>
</evidence>
<evidence type="ECO:0000256" key="9">
    <source>
        <dbReference type="ARBA" id="ARBA00023102"/>
    </source>
</evidence>
<keyword evidence="9 11" id="KW-0368">Histidine biosynthesis</keyword>
<feature type="modified residue" description="N6-(pyridoxal phosphate)lysine" evidence="11">
    <location>
        <position position="213"/>
    </location>
</feature>
<comment type="catalytic activity">
    <reaction evidence="10 11">
        <text>L-histidinol phosphate + 2-oxoglutarate = 3-(imidazol-4-yl)-2-oxopropyl phosphate + L-glutamate</text>
        <dbReference type="Rhea" id="RHEA:23744"/>
        <dbReference type="ChEBI" id="CHEBI:16810"/>
        <dbReference type="ChEBI" id="CHEBI:29985"/>
        <dbReference type="ChEBI" id="CHEBI:57766"/>
        <dbReference type="ChEBI" id="CHEBI:57980"/>
        <dbReference type="EC" id="2.6.1.9"/>
    </reaction>
</comment>
<dbReference type="GO" id="GO:0030170">
    <property type="term" value="F:pyridoxal phosphate binding"/>
    <property type="evidence" value="ECO:0007669"/>
    <property type="project" value="InterPro"/>
</dbReference>
<dbReference type="OrthoDB" id="9809616at2"/>
<protein>
    <recommendedName>
        <fullName evidence="11">Histidinol-phosphate aminotransferase</fullName>
        <ecNumber evidence="11">2.6.1.9</ecNumber>
    </recommendedName>
    <alternativeName>
        <fullName evidence="11">Imidazole acetol-phosphate transaminase</fullName>
    </alternativeName>
</protein>
<evidence type="ECO:0000256" key="1">
    <source>
        <dbReference type="ARBA" id="ARBA00001933"/>
    </source>
</evidence>
<evidence type="ECO:0000313" key="13">
    <source>
        <dbReference type="EMBL" id="VVE67538.1"/>
    </source>
</evidence>
<evidence type="ECO:0000259" key="12">
    <source>
        <dbReference type="Pfam" id="PF00155"/>
    </source>
</evidence>
<evidence type="ECO:0000313" key="14">
    <source>
        <dbReference type="Proteomes" id="UP000383122"/>
    </source>
</evidence>
<dbReference type="HAMAP" id="MF_01023">
    <property type="entry name" value="HisC_aminotrans_2"/>
    <property type="match status" value="1"/>
</dbReference>
<dbReference type="SUPFAM" id="SSF53383">
    <property type="entry name" value="PLP-dependent transferases"/>
    <property type="match status" value="1"/>
</dbReference>
<dbReference type="InterPro" id="IPR015422">
    <property type="entry name" value="PyrdxlP-dep_Trfase_small"/>
</dbReference>
<gene>
    <name evidence="11" type="primary">hisC</name>
    <name evidence="13" type="ORF">PAN31117_02636</name>
</gene>
<dbReference type="PROSITE" id="PS00599">
    <property type="entry name" value="AA_TRANSFER_CLASS_2"/>
    <property type="match status" value="1"/>
</dbReference>
<keyword evidence="6 11" id="KW-0028">Amino-acid biosynthesis</keyword>
<dbReference type="Gene3D" id="3.90.1150.10">
    <property type="entry name" value="Aspartate Aminotransferase, domain 1"/>
    <property type="match status" value="1"/>
</dbReference>
<name>A0A5E5A351_9BURK</name>
<dbReference type="InterPro" id="IPR015424">
    <property type="entry name" value="PyrdxlP-dep_Trfase"/>
</dbReference>
<accession>A0A5E5A351</accession>
<dbReference type="PANTHER" id="PTHR42885:SF2">
    <property type="entry name" value="HISTIDINOL-PHOSPHATE AMINOTRANSFERASE"/>
    <property type="match status" value="1"/>
</dbReference>
<dbReference type="CDD" id="cd00609">
    <property type="entry name" value="AAT_like"/>
    <property type="match status" value="1"/>
</dbReference>
<dbReference type="InterPro" id="IPR005861">
    <property type="entry name" value="HisP_aminotrans"/>
</dbReference>
<dbReference type="InterPro" id="IPR001917">
    <property type="entry name" value="Aminotrans_II_pyridoxalP_BS"/>
</dbReference>
<dbReference type="EMBL" id="CABPSP010000007">
    <property type="protein sequence ID" value="VVE67538.1"/>
    <property type="molecule type" value="Genomic_DNA"/>
</dbReference>
<dbReference type="GO" id="GO:0004400">
    <property type="term" value="F:histidinol-phosphate transaminase activity"/>
    <property type="evidence" value="ECO:0007669"/>
    <property type="project" value="UniProtKB-UniRule"/>
</dbReference>
<dbReference type="Gene3D" id="3.40.640.10">
    <property type="entry name" value="Type I PLP-dependent aspartate aminotransferase-like (Major domain)"/>
    <property type="match status" value="1"/>
</dbReference>
<comment type="cofactor">
    <cofactor evidence="1 11">
        <name>pyridoxal 5'-phosphate</name>
        <dbReference type="ChEBI" id="CHEBI:597326"/>
    </cofactor>
</comment>
<dbReference type="RefSeq" id="WP_150738579.1">
    <property type="nucleotide sequence ID" value="NZ_CABPSP010000007.1"/>
</dbReference>
<keyword evidence="14" id="KW-1185">Reference proteome</keyword>
<dbReference type="Pfam" id="PF00155">
    <property type="entry name" value="Aminotran_1_2"/>
    <property type="match status" value="1"/>
</dbReference>
<evidence type="ECO:0000256" key="10">
    <source>
        <dbReference type="ARBA" id="ARBA00047481"/>
    </source>
</evidence>
<evidence type="ECO:0000256" key="5">
    <source>
        <dbReference type="ARBA" id="ARBA00022576"/>
    </source>
</evidence>
<dbReference type="UniPathway" id="UPA00031">
    <property type="reaction ID" value="UER00012"/>
</dbReference>
<keyword evidence="5 11" id="KW-0032">Aminotransferase</keyword>
<keyword evidence="8 11" id="KW-0663">Pyridoxal phosphate</keyword>
<proteinExistence type="inferred from homology"/>
<dbReference type="PANTHER" id="PTHR42885">
    <property type="entry name" value="HISTIDINOL-PHOSPHATE AMINOTRANSFERASE-RELATED"/>
    <property type="match status" value="1"/>
</dbReference>
<dbReference type="AlphaFoldDB" id="A0A5E5A351"/>
<dbReference type="Proteomes" id="UP000383122">
    <property type="component" value="Unassembled WGS sequence"/>
</dbReference>
<comment type="pathway">
    <text evidence="2 11">Amino-acid biosynthesis; L-histidine biosynthesis; L-histidine from 5-phospho-alpha-D-ribose 1-diphosphate: step 7/9.</text>
</comment>
<comment type="similarity">
    <text evidence="3 11">Belongs to the class-II pyridoxal-phosphate-dependent aminotransferase family. Histidinol-phosphate aminotransferase subfamily.</text>
</comment>
<organism evidence="13 14">
    <name type="scientific">Pandoraea anapnoica</name>
    <dbReference type="NCBI Taxonomy" id="2508301"/>
    <lineage>
        <taxon>Bacteria</taxon>
        <taxon>Pseudomonadati</taxon>
        <taxon>Pseudomonadota</taxon>
        <taxon>Betaproteobacteria</taxon>
        <taxon>Burkholderiales</taxon>
        <taxon>Burkholderiaceae</taxon>
        <taxon>Pandoraea</taxon>
    </lineage>
</organism>
<dbReference type="GO" id="GO:0000105">
    <property type="term" value="P:L-histidine biosynthetic process"/>
    <property type="evidence" value="ECO:0007669"/>
    <property type="project" value="UniProtKB-UniRule"/>
</dbReference>
<feature type="domain" description="Aminotransferase class I/classII large" evidence="12">
    <location>
        <begin position="26"/>
        <end position="350"/>
    </location>
</feature>
<dbReference type="EC" id="2.6.1.9" evidence="11"/>
<evidence type="ECO:0000256" key="8">
    <source>
        <dbReference type="ARBA" id="ARBA00022898"/>
    </source>
</evidence>
<evidence type="ECO:0000256" key="7">
    <source>
        <dbReference type="ARBA" id="ARBA00022679"/>
    </source>
</evidence>
<evidence type="ECO:0000256" key="2">
    <source>
        <dbReference type="ARBA" id="ARBA00005011"/>
    </source>
</evidence>
<comment type="subunit">
    <text evidence="4 11">Homodimer.</text>
</comment>
<dbReference type="InterPro" id="IPR015421">
    <property type="entry name" value="PyrdxlP-dep_Trfase_major"/>
</dbReference>
<evidence type="ECO:0000256" key="6">
    <source>
        <dbReference type="ARBA" id="ARBA00022605"/>
    </source>
</evidence>
<dbReference type="InterPro" id="IPR004839">
    <property type="entry name" value="Aminotransferase_I/II_large"/>
</dbReference>
<sequence length="360" mass="39050">MSKFWSAGVADLTPYVPGEQPQMQRLIKLNTNENPYGPSPRVLAAIRDALGADADALKLYPDPDARRFKQAIATRFGLEVANVHVGNGSDEVLANVFQGLLKHDKPILYPDITYSFYPVYCGLYGVAFENVPLTDTFEIDVDAYLKPNGGIIFPNPNAPTGRALASGEIERLLAGNPDSVVVIDEAYIDFGGETAATLIAKYPNLLVVQTLSKSRSLAGLRLGFAIGHPDLIEALERVKNSFNSYPLDRLAQAAGVAAIEDEAYFNETRQAVIASRDALTARLSALGFDVLPSTANFVFVRHPSHDAAQLAASLRERSIIVRHFKHARIAQFLRITVGTESECQALTDALRDVLGASQPG</sequence>